<dbReference type="GeneID" id="108938475"/>
<dbReference type="InterPro" id="IPR001810">
    <property type="entry name" value="F-box_dom"/>
</dbReference>
<dbReference type="InterPro" id="IPR039588">
    <property type="entry name" value="FBXO4"/>
</dbReference>
<dbReference type="GeneTree" id="ENSGT00390000014416"/>
<dbReference type="PROSITE" id="PS50181">
    <property type="entry name" value="FBOX"/>
    <property type="match status" value="1"/>
</dbReference>
<dbReference type="GO" id="GO:0031146">
    <property type="term" value="P:SCF-dependent proteasomal ubiquitin-dependent protein catabolic process"/>
    <property type="evidence" value="ECO:0007669"/>
    <property type="project" value="InterPro"/>
</dbReference>
<evidence type="ECO:0000259" key="1">
    <source>
        <dbReference type="PROSITE" id="PS50181"/>
    </source>
</evidence>
<dbReference type="PANTHER" id="PTHR16008:SF4">
    <property type="entry name" value="F-BOX ONLY PROTEIN 4"/>
    <property type="match status" value="1"/>
</dbReference>
<dbReference type="RefSeq" id="XP_018614552.1">
    <property type="nucleotide sequence ID" value="XM_018759036.2"/>
</dbReference>
<protein>
    <submittedName>
        <fullName evidence="2">F-box protein 4</fullName>
    </submittedName>
</protein>
<evidence type="ECO:0000313" key="2">
    <source>
        <dbReference type="Ensembl" id="ENSSFOP00015010306.1"/>
    </source>
</evidence>
<reference evidence="2" key="3">
    <citation type="submission" date="2025-09" db="UniProtKB">
        <authorList>
            <consortium name="Ensembl"/>
        </authorList>
    </citation>
    <scope>IDENTIFICATION</scope>
</reference>
<organism evidence="2 3">
    <name type="scientific">Scleropages formosus</name>
    <name type="common">Asian bonytongue</name>
    <name type="synonym">Osteoglossum formosum</name>
    <dbReference type="NCBI Taxonomy" id="113540"/>
    <lineage>
        <taxon>Eukaryota</taxon>
        <taxon>Metazoa</taxon>
        <taxon>Chordata</taxon>
        <taxon>Craniata</taxon>
        <taxon>Vertebrata</taxon>
        <taxon>Euteleostomi</taxon>
        <taxon>Actinopterygii</taxon>
        <taxon>Neopterygii</taxon>
        <taxon>Teleostei</taxon>
        <taxon>Osteoglossocephala</taxon>
        <taxon>Osteoglossomorpha</taxon>
        <taxon>Osteoglossiformes</taxon>
        <taxon>Osteoglossidae</taxon>
        <taxon>Scleropages</taxon>
    </lineage>
</organism>
<dbReference type="Ensembl" id="ENSSFOT00015010448.2">
    <property type="protein sequence ID" value="ENSSFOP00015010306.1"/>
    <property type="gene ID" value="ENSSFOG00015006693.2"/>
</dbReference>
<gene>
    <name evidence="2" type="primary">FBXO4</name>
    <name evidence="2" type="synonym">fbxo4</name>
</gene>
<evidence type="ECO:0000313" key="3">
    <source>
        <dbReference type="Proteomes" id="UP000694397"/>
    </source>
</evidence>
<dbReference type="InterPro" id="IPR036047">
    <property type="entry name" value="F-box-like_dom_sf"/>
</dbReference>
<keyword evidence="3" id="KW-1185">Reference proteome</keyword>
<dbReference type="CDD" id="cd22085">
    <property type="entry name" value="F-box_FBXO4"/>
    <property type="match status" value="1"/>
</dbReference>
<proteinExistence type="predicted"/>
<dbReference type="InterPro" id="IPR027417">
    <property type="entry name" value="P-loop_NTPase"/>
</dbReference>
<dbReference type="SUPFAM" id="SSF81383">
    <property type="entry name" value="F-box domain"/>
    <property type="match status" value="1"/>
</dbReference>
<feature type="domain" description="F-box" evidence="1">
    <location>
        <begin position="45"/>
        <end position="91"/>
    </location>
</feature>
<dbReference type="Gene3D" id="1.20.1280.50">
    <property type="match status" value="1"/>
</dbReference>
<dbReference type="Proteomes" id="UP000694397">
    <property type="component" value="Chromosome 17"/>
</dbReference>
<dbReference type="GO" id="GO:0000209">
    <property type="term" value="P:protein polyubiquitination"/>
    <property type="evidence" value="ECO:0007669"/>
    <property type="project" value="TreeGrafter"/>
</dbReference>
<dbReference type="SMART" id="SM00256">
    <property type="entry name" value="FBOX"/>
    <property type="match status" value="1"/>
</dbReference>
<dbReference type="Gene3D" id="3.40.50.300">
    <property type="entry name" value="P-loop containing nucleotide triphosphate hydrolases"/>
    <property type="match status" value="1"/>
</dbReference>
<dbReference type="CTD" id="26272"/>
<sequence>MEGNSESAVIRSLKRFRDKYFLNVRSDPSGVQQTADKEEERTGEGGYLDSLPVDLQFRIMSFLTPQDLCRLGGTSCYWRSVVRDPLLWRYFLLRDMPLWPSVDHTSMPNLEALEAPLFRDEDDTSQDFMADYLRGSPACRRQWRRPKSAHRVTSFFQSLVVPTEPRFAMFGPGLEQLDVSLVAKLMHSPNVLPVAAGIPQRQIEGIGSGISFMFNDQHRFNILTLYSNNRMERERARAEQQNVQSKLFVQDDPNCCIVPQVQEVCRAVDGFIYAANSEPGRGDKREMERAQIRAMLDPALGPSSRPILVLSCVAREEPGGARTRTPCVYLAQQLNLQILPNPWMVQDIVNESLTGLLDGIGWLLKASGLRL</sequence>
<dbReference type="GO" id="GO:0019005">
    <property type="term" value="C:SCF ubiquitin ligase complex"/>
    <property type="evidence" value="ECO:0007669"/>
    <property type="project" value="TreeGrafter"/>
</dbReference>
<dbReference type="PANTHER" id="PTHR16008">
    <property type="entry name" value="F-BOX ONLY PROTEIN 4"/>
    <property type="match status" value="1"/>
</dbReference>
<name>A0A8C9R3T3_SCLFO</name>
<dbReference type="OrthoDB" id="3219396at2759"/>
<dbReference type="KEGG" id="sfm:108938475"/>
<accession>A0A8C9R3T3</accession>
<reference evidence="2" key="2">
    <citation type="submission" date="2025-08" db="UniProtKB">
        <authorList>
            <consortium name="Ensembl"/>
        </authorList>
    </citation>
    <scope>IDENTIFICATION</scope>
</reference>
<dbReference type="AlphaFoldDB" id="A0A8C9R3T3"/>
<reference evidence="2 3" key="1">
    <citation type="submission" date="2019-04" db="EMBL/GenBank/DDBJ databases">
        <authorList>
            <consortium name="Wellcome Sanger Institute Data Sharing"/>
        </authorList>
    </citation>
    <scope>NUCLEOTIDE SEQUENCE [LARGE SCALE GENOMIC DNA]</scope>
</reference>
<dbReference type="Pfam" id="PF12937">
    <property type="entry name" value="F-box-like"/>
    <property type="match status" value="1"/>
</dbReference>